<dbReference type="Gene3D" id="1.25.40.20">
    <property type="entry name" value="Ankyrin repeat-containing domain"/>
    <property type="match status" value="1"/>
</dbReference>
<proteinExistence type="predicted"/>
<keyword evidence="2" id="KW-1185">Reference proteome</keyword>
<dbReference type="InterPro" id="IPR036770">
    <property type="entry name" value="Ankyrin_rpt-contain_sf"/>
</dbReference>
<evidence type="ECO:0000313" key="2">
    <source>
        <dbReference type="Proteomes" id="UP001438707"/>
    </source>
</evidence>
<dbReference type="Proteomes" id="UP001438707">
    <property type="component" value="Unassembled WGS sequence"/>
</dbReference>
<accession>A0AAW1R253</accession>
<evidence type="ECO:0000313" key="1">
    <source>
        <dbReference type="EMBL" id="KAK9827819.1"/>
    </source>
</evidence>
<gene>
    <name evidence="1" type="ORF">WJX74_003781</name>
</gene>
<dbReference type="AlphaFoldDB" id="A0AAW1R253"/>
<comment type="caution">
    <text evidence="1">The sequence shown here is derived from an EMBL/GenBank/DDBJ whole genome shotgun (WGS) entry which is preliminary data.</text>
</comment>
<dbReference type="SUPFAM" id="SSF48403">
    <property type="entry name" value="Ankyrin repeat"/>
    <property type="match status" value="1"/>
</dbReference>
<organism evidence="1 2">
    <name type="scientific">Apatococcus lobatus</name>
    <dbReference type="NCBI Taxonomy" id="904363"/>
    <lineage>
        <taxon>Eukaryota</taxon>
        <taxon>Viridiplantae</taxon>
        <taxon>Chlorophyta</taxon>
        <taxon>core chlorophytes</taxon>
        <taxon>Trebouxiophyceae</taxon>
        <taxon>Chlorellales</taxon>
        <taxon>Chlorellaceae</taxon>
        <taxon>Apatococcus</taxon>
    </lineage>
</organism>
<protein>
    <recommendedName>
        <fullName evidence="3">Ankyrin repeat-containing domain</fullName>
    </recommendedName>
</protein>
<dbReference type="EMBL" id="JALJOS010000017">
    <property type="protein sequence ID" value="KAK9827819.1"/>
    <property type="molecule type" value="Genomic_DNA"/>
</dbReference>
<evidence type="ECO:0008006" key="3">
    <source>
        <dbReference type="Google" id="ProtNLM"/>
    </source>
</evidence>
<sequence length="247" mass="27701">MPDSLAWSEEACTEAASLGLLQVLDELEALKPIRCWSKEVWRQAAAAGQLEVLHWAVHQEFAGCIQPQTCFEVAAQHGHGSICRWIFKRYPDMFEDYRRFHSAAEQGNWAVIDELIAINTCGLPLSSTDQSCVNGLEWKTNAMHGSLEFTEWIKSHGLSRPVTHKEIRSFARCGNFHILQGLLACKIQLESIGVTIYTMALVYGSMSTLRHEMSGHLHHNGHMGTPQGASWDHILWTPPQQTHPSSS</sequence>
<reference evidence="1 2" key="1">
    <citation type="journal article" date="2024" name="Nat. Commun.">
        <title>Phylogenomics reveals the evolutionary origins of lichenization in chlorophyte algae.</title>
        <authorList>
            <person name="Puginier C."/>
            <person name="Libourel C."/>
            <person name="Otte J."/>
            <person name="Skaloud P."/>
            <person name="Haon M."/>
            <person name="Grisel S."/>
            <person name="Petersen M."/>
            <person name="Berrin J.G."/>
            <person name="Delaux P.M."/>
            <person name="Dal Grande F."/>
            <person name="Keller J."/>
        </authorList>
    </citation>
    <scope>NUCLEOTIDE SEQUENCE [LARGE SCALE GENOMIC DNA]</scope>
    <source>
        <strain evidence="1 2">SAG 2145</strain>
    </source>
</reference>
<name>A0AAW1R253_9CHLO</name>